<feature type="region of interest" description="Disordered" evidence="1">
    <location>
        <begin position="29"/>
        <end position="52"/>
    </location>
</feature>
<organism evidence="3 7">
    <name type="scientific">Phytophthora fragariae</name>
    <dbReference type="NCBI Taxonomy" id="53985"/>
    <lineage>
        <taxon>Eukaryota</taxon>
        <taxon>Sar</taxon>
        <taxon>Stramenopiles</taxon>
        <taxon>Oomycota</taxon>
        <taxon>Peronosporomycetes</taxon>
        <taxon>Peronosporales</taxon>
        <taxon>Peronosporaceae</taxon>
        <taxon>Phytophthora</taxon>
    </lineage>
</organism>
<gene>
    <name evidence="4" type="ORF">PF001_g33009</name>
    <name evidence="3" type="ORF">PF007_g32782</name>
    <name evidence="2" type="ORF">PF009_g33129</name>
</gene>
<evidence type="ECO:0000313" key="5">
    <source>
        <dbReference type="Proteomes" id="UP000429523"/>
    </source>
</evidence>
<reference evidence="5 6" key="1">
    <citation type="submission" date="2018-08" db="EMBL/GenBank/DDBJ databases">
        <title>Genomic investigation of the strawberry pathogen Phytophthora fragariae indicates pathogenicity is determined by transcriptional variation in three key races.</title>
        <authorList>
            <person name="Adams T.M."/>
            <person name="Armitage A.D."/>
            <person name="Sobczyk M.K."/>
            <person name="Bates H.J."/>
            <person name="Dunwell J.M."/>
            <person name="Nellist C.F."/>
            <person name="Harrison R.J."/>
        </authorList>
    </citation>
    <scope>NUCLEOTIDE SEQUENCE [LARGE SCALE GENOMIC DNA]</scope>
    <source>
        <strain evidence="4 6">A4</strain>
        <strain evidence="3 7">NOV-71</strain>
        <strain evidence="2 5">NOV-9</strain>
    </source>
</reference>
<dbReference type="EMBL" id="QXFZ01010269">
    <property type="protein sequence ID" value="KAE9053973.1"/>
    <property type="molecule type" value="Genomic_DNA"/>
</dbReference>
<dbReference type="Proteomes" id="UP000441208">
    <property type="component" value="Unassembled WGS sequence"/>
</dbReference>
<dbReference type="Proteomes" id="UP000437068">
    <property type="component" value="Unassembled WGS sequence"/>
</dbReference>
<evidence type="ECO:0000313" key="2">
    <source>
        <dbReference type="EMBL" id="KAE8916548.1"/>
    </source>
</evidence>
<evidence type="ECO:0000313" key="4">
    <source>
        <dbReference type="EMBL" id="KAE9259528.1"/>
    </source>
</evidence>
<dbReference type="Proteomes" id="UP000429523">
    <property type="component" value="Unassembled WGS sequence"/>
</dbReference>
<accession>A0A6A3PJA6</accession>
<proteinExistence type="predicted"/>
<evidence type="ECO:0000256" key="1">
    <source>
        <dbReference type="SAM" id="MobiDB-lite"/>
    </source>
</evidence>
<dbReference type="EMBL" id="QXGE01010652">
    <property type="protein sequence ID" value="KAE9259528.1"/>
    <property type="molecule type" value="Genomic_DNA"/>
</dbReference>
<sequence length="52" mass="5076">MDSAAVTVVAHAASLTAARGRSCPRVSATVPGVTHDANSEAAGSGRSPRISA</sequence>
<comment type="caution">
    <text evidence="3">The sequence shown here is derived from an EMBL/GenBank/DDBJ whole genome shotgun (WGS) entry which is preliminary data.</text>
</comment>
<evidence type="ECO:0000313" key="3">
    <source>
        <dbReference type="EMBL" id="KAE9053973.1"/>
    </source>
</evidence>
<name>A0A6A3PJA6_9STRA</name>
<dbReference type="AlphaFoldDB" id="A0A6A3PJA6"/>
<dbReference type="EMBL" id="QXGF01009895">
    <property type="protein sequence ID" value="KAE8916548.1"/>
    <property type="molecule type" value="Genomic_DNA"/>
</dbReference>
<protein>
    <submittedName>
        <fullName evidence="3">Uncharacterized protein</fullName>
    </submittedName>
</protein>
<evidence type="ECO:0000313" key="6">
    <source>
        <dbReference type="Proteomes" id="UP000437068"/>
    </source>
</evidence>
<evidence type="ECO:0000313" key="7">
    <source>
        <dbReference type="Proteomes" id="UP000441208"/>
    </source>
</evidence>